<dbReference type="InterPro" id="IPR036388">
    <property type="entry name" value="WH-like_DNA-bd_sf"/>
</dbReference>
<dbReference type="SUPFAM" id="SSF46785">
    <property type="entry name" value="Winged helix' DNA-binding domain"/>
    <property type="match status" value="1"/>
</dbReference>
<dbReference type="GO" id="GO:0045892">
    <property type="term" value="P:negative regulation of DNA-templated transcription"/>
    <property type="evidence" value="ECO:0007669"/>
    <property type="project" value="InterPro"/>
</dbReference>
<dbReference type="GO" id="GO:0003700">
    <property type="term" value="F:DNA-binding transcription factor activity"/>
    <property type="evidence" value="ECO:0007669"/>
    <property type="project" value="InterPro"/>
</dbReference>
<dbReference type="OrthoDB" id="8588347at2"/>
<feature type="domain" description="HTH marR-type" evidence="1">
    <location>
        <begin position="110"/>
        <end position="241"/>
    </location>
</feature>
<dbReference type="InterPro" id="IPR012712">
    <property type="entry name" value="HpaR/FarR"/>
</dbReference>
<dbReference type="InterPro" id="IPR036390">
    <property type="entry name" value="WH_DNA-bd_sf"/>
</dbReference>
<evidence type="ECO:0000313" key="3">
    <source>
        <dbReference type="Proteomes" id="UP000245911"/>
    </source>
</evidence>
<accession>A0A2T8HYI4</accession>
<keyword evidence="3" id="KW-1185">Reference proteome</keyword>
<comment type="caution">
    <text evidence="2">The sequence shown here is derived from an EMBL/GenBank/DDBJ whole genome shotgun (WGS) entry which is preliminary data.</text>
</comment>
<dbReference type="Proteomes" id="UP000245911">
    <property type="component" value="Unassembled WGS sequence"/>
</dbReference>
<dbReference type="EMBL" id="QDKM01000001">
    <property type="protein sequence ID" value="PVH30471.1"/>
    <property type="molecule type" value="Genomic_DNA"/>
</dbReference>
<dbReference type="PANTHER" id="PTHR33164">
    <property type="entry name" value="TRANSCRIPTIONAL REGULATOR, MARR FAMILY"/>
    <property type="match status" value="1"/>
</dbReference>
<dbReference type="InterPro" id="IPR039422">
    <property type="entry name" value="MarR/SlyA-like"/>
</dbReference>
<dbReference type="PROSITE" id="PS50995">
    <property type="entry name" value="HTH_MARR_2"/>
    <property type="match status" value="1"/>
</dbReference>
<dbReference type="NCBIfam" id="TIGR02337">
    <property type="entry name" value="HpaR"/>
    <property type="match status" value="1"/>
</dbReference>
<dbReference type="PANTHER" id="PTHR33164:SF13">
    <property type="entry name" value="4-HYDROXYPHENYLACETATE CATABOLISM PROTEIN"/>
    <property type="match status" value="1"/>
</dbReference>
<dbReference type="Gene3D" id="1.10.10.10">
    <property type="entry name" value="Winged helix-like DNA-binding domain superfamily/Winged helix DNA-binding domain"/>
    <property type="match status" value="1"/>
</dbReference>
<dbReference type="AlphaFoldDB" id="A0A2T8HYI4"/>
<name>A0A2T8HYI4_9RHOB</name>
<gene>
    <name evidence="2" type="primary">hpaR</name>
    <name evidence="2" type="ORF">DDE20_02725</name>
</gene>
<sequence>MMIGPSGRWRYVMRVLYAAIRRGATGPAARLARKCSRCRPGLPRTWLNGGQTGGQIGAINPVFTVSCCNHPAQCDYYRMKAQPNADPTHPTAATPTAGSAGIPSGREYYERSLTVALLRARESTMRRFKRYADAEDMTLPQWRVLRALADGEPLDAGTLCQRCVILPPSLTRILRALAERGLILQVACSDARRHMVTLTPKGKALFDDLVVQSEETRREIDQAFGTEKMQLLLDLLNELREITEDLPDPE</sequence>
<dbReference type="GO" id="GO:0003677">
    <property type="term" value="F:DNA binding"/>
    <property type="evidence" value="ECO:0007669"/>
    <property type="project" value="InterPro"/>
</dbReference>
<protein>
    <submittedName>
        <fullName evidence="2">Homoprotocatechuate degradation operon regulator HpaR</fullName>
    </submittedName>
</protein>
<evidence type="ECO:0000259" key="1">
    <source>
        <dbReference type="PROSITE" id="PS50995"/>
    </source>
</evidence>
<evidence type="ECO:0000313" key="2">
    <source>
        <dbReference type="EMBL" id="PVH30471.1"/>
    </source>
</evidence>
<dbReference type="Pfam" id="PF12802">
    <property type="entry name" value="MarR_2"/>
    <property type="match status" value="1"/>
</dbReference>
<dbReference type="SMART" id="SM00347">
    <property type="entry name" value="HTH_MARR"/>
    <property type="match status" value="1"/>
</dbReference>
<organism evidence="2 3">
    <name type="scientific">Pararhodobacter oceanensis</name>
    <dbReference type="NCBI Taxonomy" id="2172121"/>
    <lineage>
        <taxon>Bacteria</taxon>
        <taxon>Pseudomonadati</taxon>
        <taxon>Pseudomonadota</taxon>
        <taxon>Alphaproteobacteria</taxon>
        <taxon>Rhodobacterales</taxon>
        <taxon>Paracoccaceae</taxon>
        <taxon>Pararhodobacter</taxon>
    </lineage>
</organism>
<proteinExistence type="predicted"/>
<dbReference type="InterPro" id="IPR000835">
    <property type="entry name" value="HTH_MarR-typ"/>
</dbReference>
<dbReference type="GO" id="GO:0006950">
    <property type="term" value="P:response to stress"/>
    <property type="evidence" value="ECO:0007669"/>
    <property type="project" value="TreeGrafter"/>
</dbReference>
<reference evidence="2 3" key="1">
    <citation type="submission" date="2018-04" db="EMBL/GenBank/DDBJ databases">
        <title>Pararhodobacter oceanense sp. nov., isolated from marine intertidal sediment.</title>
        <authorList>
            <person name="Wang X.-L."/>
            <person name="Du Z.-J."/>
        </authorList>
    </citation>
    <scope>NUCLEOTIDE SEQUENCE [LARGE SCALE GENOMIC DNA]</scope>
    <source>
        <strain evidence="2 3">AM505</strain>
    </source>
</reference>